<name>A0A265UZR6_9FLAO</name>
<gene>
    <name evidence="1" type="ORF">CA834_00955</name>
</gene>
<dbReference type="Proteomes" id="UP000216840">
    <property type="component" value="Unassembled WGS sequence"/>
</dbReference>
<dbReference type="AlphaFoldDB" id="A0A265UZR6"/>
<keyword evidence="2" id="KW-1185">Reference proteome</keyword>
<sequence>MINSKKLRYHQKKWTIGTLMKTLFLSSALLLFINSCNLLNLHNVKNDFKWKNKKLSQPLEIQLIFIPIVEKNYDSTSVLAYYFKKDDRIADIESTLNKKLSNRNFKLTATPSKTSLSIDSLQFADKVEMVSVSSNDGTEVLGDYEQNLITLKITGILNLKDSTKTRISTQYTFIDEPRESYVVEGSIAYSNNWVSIDKVMNNIINAYSYKCYQEVQAP</sequence>
<proteinExistence type="predicted"/>
<protein>
    <submittedName>
        <fullName evidence="1">Uncharacterized protein</fullName>
    </submittedName>
</protein>
<accession>A0A265UZR6</accession>
<organism evidence="1 2">
    <name type="scientific">Winogradskyella aurantia</name>
    <dbReference type="NCBI Taxonomy" id="1915063"/>
    <lineage>
        <taxon>Bacteria</taxon>
        <taxon>Pseudomonadati</taxon>
        <taxon>Bacteroidota</taxon>
        <taxon>Flavobacteriia</taxon>
        <taxon>Flavobacteriales</taxon>
        <taxon>Flavobacteriaceae</taxon>
        <taxon>Winogradskyella</taxon>
    </lineage>
</organism>
<dbReference type="EMBL" id="NGJN01000001">
    <property type="protein sequence ID" value="OZV70712.1"/>
    <property type="molecule type" value="Genomic_DNA"/>
</dbReference>
<evidence type="ECO:0000313" key="1">
    <source>
        <dbReference type="EMBL" id="OZV70712.1"/>
    </source>
</evidence>
<evidence type="ECO:0000313" key="2">
    <source>
        <dbReference type="Proteomes" id="UP000216840"/>
    </source>
</evidence>
<reference evidence="1 2" key="1">
    <citation type="submission" date="2017-05" db="EMBL/GenBank/DDBJ databases">
        <title>The draft genome sequence of Idiomarina salinarum WNB302.</title>
        <authorList>
            <person name="Sun Y."/>
            <person name="Chen B."/>
            <person name="Du Z."/>
        </authorList>
    </citation>
    <scope>NUCLEOTIDE SEQUENCE [LARGE SCALE GENOMIC DNA]</scope>
    <source>
        <strain evidence="1 2">WNB302</strain>
    </source>
</reference>
<comment type="caution">
    <text evidence="1">The sequence shown here is derived from an EMBL/GenBank/DDBJ whole genome shotgun (WGS) entry which is preliminary data.</text>
</comment>